<dbReference type="Proteomes" id="UP000000784">
    <property type="component" value="Chromosome"/>
</dbReference>
<dbReference type="eggNOG" id="COG3209">
    <property type="taxonomic scope" value="Bacteria"/>
</dbReference>
<dbReference type="STRING" id="398578.Daci_3878"/>
<gene>
    <name evidence="1" type="ordered locus">Daci_3878</name>
</gene>
<dbReference type="EMBL" id="CP000884">
    <property type="protein sequence ID" value="ABX36509.1"/>
    <property type="molecule type" value="Genomic_DNA"/>
</dbReference>
<evidence type="ECO:0000313" key="2">
    <source>
        <dbReference type="Proteomes" id="UP000000784"/>
    </source>
</evidence>
<evidence type="ECO:0000313" key="1">
    <source>
        <dbReference type="EMBL" id="ABX36509.1"/>
    </source>
</evidence>
<evidence type="ECO:0008006" key="3">
    <source>
        <dbReference type="Google" id="ProtNLM"/>
    </source>
</evidence>
<proteinExistence type="predicted"/>
<reference evidence="2" key="2">
    <citation type="submission" date="2007-11" db="EMBL/GenBank/DDBJ databases">
        <title>Complete sequence of Delftia acidovorans DSM 14801 / SPH-1.</title>
        <authorList>
            <person name="Copeland A."/>
            <person name="Lucas S."/>
            <person name="Lapidus A."/>
            <person name="Barry K."/>
            <person name="Glavina del Rio T."/>
            <person name="Dalin E."/>
            <person name="Tice H."/>
            <person name="Pitluck S."/>
            <person name="Lowry S."/>
            <person name="Clum A."/>
            <person name="Schmutz J."/>
            <person name="Larimer F."/>
            <person name="Land M."/>
            <person name="Hauser L."/>
            <person name="Kyrpides N."/>
            <person name="Kim E."/>
            <person name="Schleheck D."/>
            <person name="Richardson P."/>
        </authorList>
    </citation>
    <scope>NUCLEOTIDE SEQUENCE [LARGE SCALE GENOMIC DNA]</scope>
    <source>
        <strain evidence="2">DSM 14801 / SPH-1</strain>
    </source>
</reference>
<organism evidence="1 2">
    <name type="scientific">Delftia acidovorans (strain DSM 14801 / SPH-1)</name>
    <dbReference type="NCBI Taxonomy" id="398578"/>
    <lineage>
        <taxon>Bacteria</taxon>
        <taxon>Pseudomonadati</taxon>
        <taxon>Pseudomonadota</taxon>
        <taxon>Betaproteobacteria</taxon>
        <taxon>Burkholderiales</taxon>
        <taxon>Comamonadaceae</taxon>
        <taxon>Delftia</taxon>
    </lineage>
</organism>
<protein>
    <recommendedName>
        <fullName evidence="3">RHS repeat protein</fullName>
    </recommendedName>
</protein>
<sequence>MCKFVRPAPIIKLILTNSDRQRQASLWPVATTCAAATNTTRHGVTQATRYAYDPTGRCVAKSDAFCSIHYLWDGDLTVHSQRGTRQALYIYEPGSFVPLATIQGAGEEHSTYWYQCDQIGRHWITDEQGQGAWAAPRPTLGLLVVASHCGTEHLKNQSRLPEFLCCHTIPLQKANVLLKPIQLDT</sequence>
<name>A9BLM4_DELAS</name>
<reference evidence="1 2" key="1">
    <citation type="journal article" date="2004" name="Appl. Environ. Microbiol.">
        <title>Mineralization of individual congeners of linear alkylbenzenesulfonate by defined pairs of heterotrophic bacteria.</title>
        <authorList>
            <person name="Schleheck D."/>
            <person name="Knepper T.P."/>
            <person name="Fischer K."/>
            <person name="Cook A.M."/>
        </authorList>
    </citation>
    <scope>NUCLEOTIDE SEQUENCE [LARGE SCALE GENOMIC DNA]</scope>
    <source>
        <strain evidence="2">DSM 14801 / SPH-1</strain>
    </source>
</reference>
<dbReference type="HOGENOM" id="CLU_1459051_0_0_4"/>
<dbReference type="Gene3D" id="2.180.10.10">
    <property type="entry name" value="RHS repeat-associated core"/>
    <property type="match status" value="1"/>
</dbReference>
<dbReference type="KEGG" id="dac:Daci_3878"/>
<keyword evidence="2" id="KW-1185">Reference proteome</keyword>
<dbReference type="AlphaFoldDB" id="A9BLM4"/>
<accession>A9BLM4</accession>